<sequence length="497" mass="53454">MAKSLRLQLESPLPMAQAATPGDSRLLCSSKQALALYQHLFRCPAGLGQLQAALQQVQEGRGCPPGLELPTVLLEMERSRQAQEQLLWDLELLTGAGLGLFWPPWAHFCSLRDQAQHAGSQSHQCHGSTGEDPGQPDLAQREEGSQAGPTTQRPLLPPSRSPQGKMTTQETLGLQAPQDPPKGLGSILDQERTELQRTLRMDTPQSQRGEDSLGQRGEAPQSERLKSQKGAPQSQRGNGLKCQREGTPWGQETDLVQSSEGSISQAWEVALGEAVVQSPKEGDPPGYPRDFCRPLREQSTQPGGRESPGSRGRTTQLMQDEDQRETTLAVAKPGPAGKAAWAPLPAPAPRSATGRRLPGLGAVMPEALSPQRSVQRAPRADLPGTPQLAHYPQGLQNPGGGPGPAEQEVGEARPPGVLGERKGVPQDPRPSNDAWPSPAGRGKAVLGVSVAQLETALQQLLELHGAARRRRRRDREQQRLRVRPRGGWPGRGLAAVS</sequence>
<gene>
    <name evidence="2" type="ORF">TREES_T100001054</name>
</gene>
<proteinExistence type="predicted"/>
<evidence type="ECO:0000313" key="3">
    <source>
        <dbReference type="Proteomes" id="UP000011518"/>
    </source>
</evidence>
<feature type="region of interest" description="Disordered" evidence="1">
    <location>
        <begin position="120"/>
        <end position="186"/>
    </location>
</feature>
<name>L9JBU0_TUPCH</name>
<dbReference type="Proteomes" id="UP000011518">
    <property type="component" value="Unassembled WGS sequence"/>
</dbReference>
<evidence type="ECO:0000313" key="2">
    <source>
        <dbReference type="EMBL" id="ELW48026.1"/>
    </source>
</evidence>
<dbReference type="InParanoid" id="L9JBU0"/>
<evidence type="ECO:0000256" key="1">
    <source>
        <dbReference type="SAM" id="MobiDB-lite"/>
    </source>
</evidence>
<reference evidence="3" key="1">
    <citation type="submission" date="2012-07" db="EMBL/GenBank/DDBJ databases">
        <title>Genome of the Chinese tree shrew, a rising model animal genetically related to primates.</title>
        <authorList>
            <person name="Zhang G."/>
            <person name="Fan Y."/>
            <person name="Yao Y."/>
            <person name="Huang Z."/>
        </authorList>
    </citation>
    <scope>NUCLEOTIDE SEQUENCE [LARGE SCALE GENOMIC DNA]</scope>
</reference>
<feature type="compositionally biased region" description="Low complexity" evidence="1">
    <location>
        <begin position="302"/>
        <end position="313"/>
    </location>
</feature>
<feature type="region of interest" description="Disordered" evidence="1">
    <location>
        <begin position="198"/>
        <end position="261"/>
    </location>
</feature>
<dbReference type="AlphaFoldDB" id="L9JBU0"/>
<accession>L9JBU0</accession>
<organism evidence="2 3">
    <name type="scientific">Tupaia chinensis</name>
    <name type="common">Chinese tree shrew</name>
    <name type="synonym">Tupaia belangeri chinensis</name>
    <dbReference type="NCBI Taxonomy" id="246437"/>
    <lineage>
        <taxon>Eukaryota</taxon>
        <taxon>Metazoa</taxon>
        <taxon>Chordata</taxon>
        <taxon>Craniata</taxon>
        <taxon>Vertebrata</taxon>
        <taxon>Euteleostomi</taxon>
        <taxon>Mammalia</taxon>
        <taxon>Eutheria</taxon>
        <taxon>Euarchontoglires</taxon>
        <taxon>Scandentia</taxon>
        <taxon>Tupaiidae</taxon>
        <taxon>Tupaia</taxon>
    </lineage>
</organism>
<keyword evidence="3" id="KW-1185">Reference proteome</keyword>
<reference evidence="3" key="2">
    <citation type="journal article" date="2013" name="Nat. Commun.">
        <title>Genome of the Chinese tree shrew.</title>
        <authorList>
            <person name="Fan Y."/>
            <person name="Huang Z.Y."/>
            <person name="Cao C.C."/>
            <person name="Chen C.S."/>
            <person name="Chen Y.X."/>
            <person name="Fan D.D."/>
            <person name="He J."/>
            <person name="Hou H.L."/>
            <person name="Hu L."/>
            <person name="Hu X.T."/>
            <person name="Jiang X.T."/>
            <person name="Lai R."/>
            <person name="Lang Y.S."/>
            <person name="Liang B."/>
            <person name="Liao S.G."/>
            <person name="Mu D."/>
            <person name="Ma Y.Y."/>
            <person name="Niu Y.Y."/>
            <person name="Sun X.Q."/>
            <person name="Xia J.Q."/>
            <person name="Xiao J."/>
            <person name="Xiong Z.Q."/>
            <person name="Xu L."/>
            <person name="Yang L."/>
            <person name="Zhang Y."/>
            <person name="Zhao W."/>
            <person name="Zhao X.D."/>
            <person name="Zheng Y.T."/>
            <person name="Zhou J.M."/>
            <person name="Zhu Y.B."/>
            <person name="Zhang G.J."/>
            <person name="Wang J."/>
            <person name="Yao Y.G."/>
        </authorList>
    </citation>
    <scope>NUCLEOTIDE SEQUENCE [LARGE SCALE GENOMIC DNA]</scope>
</reference>
<protein>
    <submittedName>
        <fullName evidence="2">Uncharacterized protein</fullName>
    </submittedName>
</protein>
<feature type="compositionally biased region" description="Polar residues" evidence="1">
    <location>
        <begin position="161"/>
        <end position="172"/>
    </location>
</feature>
<feature type="compositionally biased region" description="Low complexity" evidence="1">
    <location>
        <begin position="328"/>
        <end position="343"/>
    </location>
</feature>
<dbReference type="EMBL" id="KB321076">
    <property type="protein sequence ID" value="ELW48026.1"/>
    <property type="molecule type" value="Genomic_DNA"/>
</dbReference>
<feature type="region of interest" description="Disordered" evidence="1">
    <location>
        <begin position="274"/>
        <end position="441"/>
    </location>
</feature>
<feature type="region of interest" description="Disordered" evidence="1">
    <location>
        <begin position="466"/>
        <end position="497"/>
    </location>
</feature>